<dbReference type="OrthoDB" id="9810297at2"/>
<accession>A0A174ZJ43</accession>
<dbReference type="EMBL" id="CZBY01000011">
    <property type="protein sequence ID" value="CUQ87453.1"/>
    <property type="molecule type" value="Genomic_DNA"/>
</dbReference>
<feature type="binding site" evidence="13">
    <location>
        <position position="283"/>
    </location>
    <ligand>
        <name>S-adenosyl-L-methionine</name>
        <dbReference type="ChEBI" id="CHEBI:59789"/>
    </ligand>
</feature>
<evidence type="ECO:0000313" key="15">
    <source>
        <dbReference type="EMBL" id="CUQ87453.1"/>
    </source>
</evidence>
<dbReference type="EC" id="2.1.1.176" evidence="3"/>
<dbReference type="PROSITE" id="PS51686">
    <property type="entry name" value="SAM_MT_RSMB_NOP"/>
    <property type="match status" value="1"/>
</dbReference>
<dbReference type="CDD" id="cd02440">
    <property type="entry name" value="AdoMet_MTases"/>
    <property type="match status" value="1"/>
</dbReference>
<evidence type="ECO:0000256" key="12">
    <source>
        <dbReference type="ARBA" id="ARBA00047283"/>
    </source>
</evidence>
<keyword evidence="4" id="KW-0963">Cytoplasm</keyword>
<dbReference type="PANTHER" id="PTHR22807">
    <property type="entry name" value="NOP2 YEAST -RELATED NOL1/NOP2/FMU SUN DOMAIN-CONTAINING"/>
    <property type="match status" value="1"/>
</dbReference>
<sequence length="439" mass="49128">MKTARQITLDLLIRMDTQGAYSNIILDHAFTQNDADRRDKAFSAALFYGVLERRMTLDYLIRYYSGIEFDKIKTAVVEILRMGFYQLLFMNSVPDSAAVNESVALCDYCNSTKAKGYVNAILRTFLRNEKQIDYGNLTGEAKLSIEYSCPKWLVKKWNSELGEQRAMQMINSCFGRPPIYARVNTVRYAVDDVIGELESEGISAAKNSLIDACIELANTKGIEQSSAYKKGMFHIQDISSQICCKIAAPMFNETVVDLCSAPGGKTFTCAEIMNDRGRIYSYDLYDGKVSVIANTAKRLGLTIITAAENDATKFNPDIPKADRVICDVPCSGLGVIRRKPEIKYKPMKQLETLPDTQRKIINNAAEYVKPGGTLVYSTCTVSRTENDDIVDEFLKEHSDFVPVVVPLNIKGLEDGYKRTMLPCDVNGDGFFTATLRKVK</sequence>
<evidence type="ECO:0000256" key="2">
    <source>
        <dbReference type="ARBA" id="ARBA00004496"/>
    </source>
</evidence>
<dbReference type="AlphaFoldDB" id="A0A174ZJ43"/>
<dbReference type="GO" id="GO:0005737">
    <property type="term" value="C:cytoplasm"/>
    <property type="evidence" value="ECO:0007669"/>
    <property type="project" value="UniProtKB-SubCell"/>
</dbReference>
<dbReference type="GO" id="GO:0006355">
    <property type="term" value="P:regulation of DNA-templated transcription"/>
    <property type="evidence" value="ECO:0007669"/>
    <property type="project" value="InterPro"/>
</dbReference>
<dbReference type="NCBIfam" id="NF011494">
    <property type="entry name" value="PRK14902.1"/>
    <property type="match status" value="1"/>
</dbReference>
<comment type="subcellular location">
    <subcellularLocation>
        <location evidence="2">Cytoplasm</location>
    </subcellularLocation>
</comment>
<dbReference type="Gene3D" id="3.30.70.1170">
    <property type="entry name" value="Sun protein, domain 3"/>
    <property type="match status" value="1"/>
</dbReference>
<evidence type="ECO:0000259" key="14">
    <source>
        <dbReference type="PROSITE" id="PS51686"/>
    </source>
</evidence>
<dbReference type="Gene3D" id="1.10.940.10">
    <property type="entry name" value="NusB-like"/>
    <property type="match status" value="1"/>
</dbReference>
<feature type="binding site" evidence="13">
    <location>
        <position position="327"/>
    </location>
    <ligand>
        <name>S-adenosyl-L-methionine</name>
        <dbReference type="ChEBI" id="CHEBI:59789"/>
    </ligand>
</feature>
<dbReference type="Pfam" id="PF22458">
    <property type="entry name" value="RsmF-B_ferredox"/>
    <property type="match status" value="1"/>
</dbReference>
<dbReference type="Pfam" id="PF01189">
    <property type="entry name" value="Methyltr_RsmB-F"/>
    <property type="match status" value="1"/>
</dbReference>
<dbReference type="SUPFAM" id="SSF48013">
    <property type="entry name" value="NusB-like"/>
    <property type="match status" value="1"/>
</dbReference>
<evidence type="ECO:0000256" key="13">
    <source>
        <dbReference type="PROSITE-ProRule" id="PRU01023"/>
    </source>
</evidence>
<keyword evidence="8 13" id="KW-0949">S-adenosyl-L-methionine</keyword>
<dbReference type="PANTHER" id="PTHR22807:SF53">
    <property type="entry name" value="RIBOSOMAL RNA SMALL SUBUNIT METHYLTRANSFERASE B-RELATED"/>
    <property type="match status" value="1"/>
</dbReference>
<dbReference type="Proteomes" id="UP000095662">
    <property type="component" value="Unassembled WGS sequence"/>
</dbReference>
<dbReference type="InterPro" id="IPR023267">
    <property type="entry name" value="RCMT"/>
</dbReference>
<dbReference type="InterPro" id="IPR006027">
    <property type="entry name" value="NusB_RsmB_TIM44"/>
</dbReference>
<dbReference type="InterPro" id="IPR054728">
    <property type="entry name" value="RsmB-like_ferredoxin"/>
</dbReference>
<dbReference type="InterPro" id="IPR049560">
    <property type="entry name" value="MeTrfase_RsmB-F_NOP2_cat"/>
</dbReference>
<reference evidence="15 16" key="1">
    <citation type="submission" date="2015-09" db="EMBL/GenBank/DDBJ databases">
        <authorList>
            <consortium name="Pathogen Informatics"/>
        </authorList>
    </citation>
    <scope>NUCLEOTIDE SEQUENCE [LARGE SCALE GENOMIC DNA]</scope>
    <source>
        <strain evidence="15 16">2789STDY5834928</strain>
    </source>
</reference>
<dbReference type="Gene3D" id="3.40.50.150">
    <property type="entry name" value="Vaccinia Virus protein VP39"/>
    <property type="match status" value="1"/>
</dbReference>
<evidence type="ECO:0000256" key="10">
    <source>
        <dbReference type="ARBA" id="ARBA00030399"/>
    </source>
</evidence>
<dbReference type="InterPro" id="IPR035926">
    <property type="entry name" value="NusB-like_sf"/>
</dbReference>
<evidence type="ECO:0000256" key="6">
    <source>
        <dbReference type="ARBA" id="ARBA00022603"/>
    </source>
</evidence>
<keyword evidence="6 13" id="KW-0489">Methyltransferase</keyword>
<name>A0A174ZJ43_9FIRM</name>
<feature type="domain" description="SAM-dependent MTase RsmB/NOP-type" evidence="14">
    <location>
        <begin position="169"/>
        <end position="438"/>
    </location>
</feature>
<dbReference type="STRING" id="39492.ERS852540_01501"/>
<evidence type="ECO:0000256" key="11">
    <source>
        <dbReference type="ARBA" id="ARBA00031088"/>
    </source>
</evidence>
<gene>
    <name evidence="15" type="primary">rsmB</name>
    <name evidence="15" type="ORF">ERS852540_01501</name>
</gene>
<dbReference type="GO" id="GO:0003723">
    <property type="term" value="F:RNA binding"/>
    <property type="evidence" value="ECO:0007669"/>
    <property type="project" value="UniProtKB-UniRule"/>
</dbReference>
<keyword evidence="7 13" id="KW-0808">Transferase</keyword>
<dbReference type="GO" id="GO:0008649">
    <property type="term" value="F:rRNA methyltransferase activity"/>
    <property type="evidence" value="ECO:0007669"/>
    <property type="project" value="InterPro"/>
</dbReference>
<feature type="binding site" evidence="13">
    <location>
        <position position="310"/>
    </location>
    <ligand>
        <name>S-adenosyl-L-methionine</name>
        <dbReference type="ChEBI" id="CHEBI:59789"/>
    </ligand>
</feature>
<comment type="function">
    <text evidence="1">Specifically methylates the cytosine at position 967 (m5C967) of 16S rRNA.</text>
</comment>
<protein>
    <recommendedName>
        <fullName evidence="3">16S rRNA (cytosine(967)-C(5))-methyltransferase</fullName>
        <ecNumber evidence="3">2.1.1.176</ecNumber>
    </recommendedName>
    <alternativeName>
        <fullName evidence="10">16S rRNA m5C967 methyltransferase</fullName>
    </alternativeName>
    <alternativeName>
        <fullName evidence="11">rRNA (cytosine-C(5)-)-methyltransferase RsmB</fullName>
    </alternativeName>
</protein>
<dbReference type="InterPro" id="IPR004573">
    <property type="entry name" value="rRNA_ssu_MeTfrase_B"/>
</dbReference>
<proteinExistence type="inferred from homology"/>
<feature type="active site" description="Nucleophile" evidence="13">
    <location>
        <position position="379"/>
    </location>
</feature>
<dbReference type="SUPFAM" id="SSF53335">
    <property type="entry name" value="S-adenosyl-L-methionine-dependent methyltransferases"/>
    <property type="match status" value="1"/>
</dbReference>
<dbReference type="Pfam" id="PF01029">
    <property type="entry name" value="NusB"/>
    <property type="match status" value="1"/>
</dbReference>
<evidence type="ECO:0000256" key="1">
    <source>
        <dbReference type="ARBA" id="ARBA00002724"/>
    </source>
</evidence>
<keyword evidence="5" id="KW-0698">rRNA processing</keyword>
<keyword evidence="9 13" id="KW-0694">RNA-binding</keyword>
<evidence type="ECO:0000313" key="16">
    <source>
        <dbReference type="Proteomes" id="UP000095662"/>
    </source>
</evidence>
<evidence type="ECO:0000256" key="8">
    <source>
        <dbReference type="ARBA" id="ARBA00022691"/>
    </source>
</evidence>
<dbReference type="InterPro" id="IPR029063">
    <property type="entry name" value="SAM-dependent_MTases_sf"/>
</dbReference>
<dbReference type="NCBIfam" id="TIGR00563">
    <property type="entry name" value="rsmB"/>
    <property type="match status" value="1"/>
</dbReference>
<evidence type="ECO:0000256" key="5">
    <source>
        <dbReference type="ARBA" id="ARBA00022552"/>
    </source>
</evidence>
<evidence type="ECO:0000256" key="3">
    <source>
        <dbReference type="ARBA" id="ARBA00012140"/>
    </source>
</evidence>
<comment type="similarity">
    <text evidence="13">Belongs to the class I-like SAM-binding methyltransferase superfamily. RsmB/NOP family.</text>
</comment>
<evidence type="ECO:0000256" key="9">
    <source>
        <dbReference type="ARBA" id="ARBA00022884"/>
    </source>
</evidence>
<dbReference type="InterPro" id="IPR001678">
    <property type="entry name" value="MeTrfase_RsmB-F_NOP2_dom"/>
</dbReference>
<comment type="catalytic activity">
    <reaction evidence="12">
        <text>cytidine(967) in 16S rRNA + S-adenosyl-L-methionine = 5-methylcytidine(967) in 16S rRNA + S-adenosyl-L-homocysteine + H(+)</text>
        <dbReference type="Rhea" id="RHEA:42748"/>
        <dbReference type="Rhea" id="RHEA-COMP:10219"/>
        <dbReference type="Rhea" id="RHEA-COMP:10220"/>
        <dbReference type="ChEBI" id="CHEBI:15378"/>
        <dbReference type="ChEBI" id="CHEBI:57856"/>
        <dbReference type="ChEBI" id="CHEBI:59789"/>
        <dbReference type="ChEBI" id="CHEBI:74483"/>
        <dbReference type="ChEBI" id="CHEBI:82748"/>
        <dbReference type="EC" id="2.1.1.176"/>
    </reaction>
</comment>
<organism evidence="15 16">
    <name type="scientific">[Eubacterium] siraeum</name>
    <dbReference type="NCBI Taxonomy" id="39492"/>
    <lineage>
        <taxon>Bacteria</taxon>
        <taxon>Bacillati</taxon>
        <taxon>Bacillota</taxon>
        <taxon>Clostridia</taxon>
        <taxon>Eubacteriales</taxon>
        <taxon>Oscillospiraceae</taxon>
        <taxon>Oscillospiraceae incertae sedis</taxon>
    </lineage>
</organism>
<evidence type="ECO:0000256" key="4">
    <source>
        <dbReference type="ARBA" id="ARBA00022490"/>
    </source>
</evidence>
<dbReference type="PRINTS" id="PR02008">
    <property type="entry name" value="RCMTFAMILY"/>
</dbReference>
<evidence type="ECO:0000256" key="7">
    <source>
        <dbReference type="ARBA" id="ARBA00022679"/>
    </source>
</evidence>
<feature type="binding site" evidence="13">
    <location>
        <begin position="259"/>
        <end position="265"/>
    </location>
    <ligand>
        <name>S-adenosyl-L-methionine</name>
        <dbReference type="ChEBI" id="CHEBI:59789"/>
    </ligand>
</feature>